<name>J0R7H0_9HYPH</name>
<proteinExistence type="predicted"/>
<protein>
    <recommendedName>
        <fullName evidence="3">Gene transfer agent family protein</fullName>
    </recommendedName>
</protein>
<dbReference type="Proteomes" id="UP000008952">
    <property type="component" value="Unassembled WGS sequence"/>
</dbReference>
<dbReference type="RefSeq" id="WP_008037335.1">
    <property type="nucleotide sequence ID" value="NZ_JH725147.1"/>
</dbReference>
<dbReference type="AlphaFoldDB" id="J0R7H0"/>
<organism evidence="1 2">
    <name type="scientific">Bartonella tamiae Th239</name>
    <dbReference type="NCBI Taxonomy" id="1094558"/>
    <lineage>
        <taxon>Bacteria</taxon>
        <taxon>Pseudomonadati</taxon>
        <taxon>Pseudomonadota</taxon>
        <taxon>Alphaproteobacteria</taxon>
        <taxon>Hyphomicrobiales</taxon>
        <taxon>Bartonellaceae</taxon>
        <taxon>Bartonella</taxon>
    </lineage>
</organism>
<dbReference type="Pfam" id="PF11836">
    <property type="entry name" value="Phage_TAC_11"/>
    <property type="match status" value="1"/>
</dbReference>
<evidence type="ECO:0000313" key="1">
    <source>
        <dbReference type="EMBL" id="EJF91684.1"/>
    </source>
</evidence>
<accession>J0R7H0</accession>
<sequence length="112" mass="12527">MSKEMSIIESFGDKDYIFKLNYKTMIIVQNEIDAGPLVILKSILNGTFKVEHISTILQWALVGGGLTANEALKLVKIYVQDMPINDNLELAMKIMSAAIYGREENSKSNEKS</sequence>
<dbReference type="STRING" id="1094558.ME5_00063"/>
<dbReference type="EMBL" id="AIMB01000001">
    <property type="protein sequence ID" value="EJF91684.1"/>
    <property type="molecule type" value="Genomic_DNA"/>
</dbReference>
<dbReference type="PATRIC" id="fig|1094558.3.peg.64"/>
<dbReference type="InterPro" id="IPR021791">
    <property type="entry name" value="Phage_TAC_11"/>
</dbReference>
<comment type="caution">
    <text evidence="1">The sequence shown here is derived from an EMBL/GenBank/DDBJ whole genome shotgun (WGS) entry which is preliminary data.</text>
</comment>
<dbReference type="HOGENOM" id="CLU_145382_0_0_5"/>
<evidence type="ECO:0000313" key="2">
    <source>
        <dbReference type="Proteomes" id="UP000008952"/>
    </source>
</evidence>
<keyword evidence="2" id="KW-1185">Reference proteome</keyword>
<reference evidence="1 2" key="1">
    <citation type="submission" date="2012-03" db="EMBL/GenBank/DDBJ databases">
        <title>The Genome Sequence of Bartonella tamiae Th239.</title>
        <authorList>
            <consortium name="The Broad Institute Genome Sequencing Platform"/>
            <consortium name="The Broad Institute Genome Sequencing Center for Infectious Disease"/>
            <person name="Feldgarden M."/>
            <person name="Kirby J."/>
            <person name="Kosoy M."/>
            <person name="Birtles R."/>
            <person name="Probert W.S."/>
            <person name="Chiaraviglio L."/>
            <person name="Young S.K."/>
            <person name="Zeng Q."/>
            <person name="Gargeya S."/>
            <person name="Fitzgerald M."/>
            <person name="Haas B."/>
            <person name="Abouelleil A."/>
            <person name="Alvarado L."/>
            <person name="Arachchi H.M."/>
            <person name="Berlin A."/>
            <person name="Chapman S.B."/>
            <person name="Gearin G."/>
            <person name="Goldberg J."/>
            <person name="Griggs A."/>
            <person name="Gujja S."/>
            <person name="Hansen M."/>
            <person name="Heiman D."/>
            <person name="Howarth C."/>
            <person name="Larimer J."/>
            <person name="Lui A."/>
            <person name="MacDonald P.J.P."/>
            <person name="McCowen C."/>
            <person name="Montmayeur A."/>
            <person name="Murphy C."/>
            <person name="Neiman D."/>
            <person name="Pearson M."/>
            <person name="Priest M."/>
            <person name="Roberts A."/>
            <person name="Saif S."/>
            <person name="Shea T."/>
            <person name="Sisk P."/>
            <person name="Stolte C."/>
            <person name="Sykes S."/>
            <person name="Wortman J."/>
            <person name="Nusbaum C."/>
            <person name="Birren B."/>
        </authorList>
    </citation>
    <scope>NUCLEOTIDE SEQUENCE [LARGE SCALE GENOMIC DNA]</scope>
    <source>
        <strain evidence="1 2">Th239</strain>
    </source>
</reference>
<dbReference type="OrthoDB" id="7509188at2"/>
<gene>
    <name evidence="1" type="ORF">ME5_00063</name>
</gene>
<evidence type="ECO:0008006" key="3">
    <source>
        <dbReference type="Google" id="ProtNLM"/>
    </source>
</evidence>